<accession>A0A9D4EX00</accession>
<sequence>MATIAQSGQGPPSPLNGPRNLTSIYSVQRSSRPDLAIAQAGLQLNWPHPA</sequence>
<feature type="compositionally biased region" description="Polar residues" evidence="1">
    <location>
        <begin position="1"/>
        <end position="10"/>
    </location>
</feature>
<reference evidence="2" key="1">
    <citation type="journal article" date="2019" name="bioRxiv">
        <title>The Genome of the Zebra Mussel, Dreissena polymorpha: A Resource for Invasive Species Research.</title>
        <authorList>
            <person name="McCartney M.A."/>
            <person name="Auch B."/>
            <person name="Kono T."/>
            <person name="Mallez S."/>
            <person name="Zhang Y."/>
            <person name="Obille A."/>
            <person name="Becker A."/>
            <person name="Abrahante J.E."/>
            <person name="Garbe J."/>
            <person name="Badalamenti J.P."/>
            <person name="Herman A."/>
            <person name="Mangelson H."/>
            <person name="Liachko I."/>
            <person name="Sullivan S."/>
            <person name="Sone E.D."/>
            <person name="Koren S."/>
            <person name="Silverstein K.A.T."/>
            <person name="Beckman K.B."/>
            <person name="Gohl D.M."/>
        </authorList>
    </citation>
    <scope>NUCLEOTIDE SEQUENCE</scope>
    <source>
        <strain evidence="2">Duluth1</strain>
        <tissue evidence="2">Whole animal</tissue>
    </source>
</reference>
<reference evidence="2" key="2">
    <citation type="submission" date="2020-11" db="EMBL/GenBank/DDBJ databases">
        <authorList>
            <person name="McCartney M.A."/>
            <person name="Auch B."/>
            <person name="Kono T."/>
            <person name="Mallez S."/>
            <person name="Becker A."/>
            <person name="Gohl D.M."/>
            <person name="Silverstein K.A.T."/>
            <person name="Koren S."/>
            <person name="Bechman K.B."/>
            <person name="Herman A."/>
            <person name="Abrahante J.E."/>
            <person name="Garbe J."/>
        </authorList>
    </citation>
    <scope>NUCLEOTIDE SEQUENCE</scope>
    <source>
        <strain evidence="2">Duluth1</strain>
        <tissue evidence="2">Whole animal</tissue>
    </source>
</reference>
<feature type="region of interest" description="Disordered" evidence="1">
    <location>
        <begin position="1"/>
        <end position="21"/>
    </location>
</feature>
<name>A0A9D4EX00_DREPO</name>
<organism evidence="2 3">
    <name type="scientific">Dreissena polymorpha</name>
    <name type="common">Zebra mussel</name>
    <name type="synonym">Mytilus polymorpha</name>
    <dbReference type="NCBI Taxonomy" id="45954"/>
    <lineage>
        <taxon>Eukaryota</taxon>
        <taxon>Metazoa</taxon>
        <taxon>Spiralia</taxon>
        <taxon>Lophotrochozoa</taxon>
        <taxon>Mollusca</taxon>
        <taxon>Bivalvia</taxon>
        <taxon>Autobranchia</taxon>
        <taxon>Heteroconchia</taxon>
        <taxon>Euheterodonta</taxon>
        <taxon>Imparidentia</taxon>
        <taxon>Neoheterodontei</taxon>
        <taxon>Myida</taxon>
        <taxon>Dreissenoidea</taxon>
        <taxon>Dreissenidae</taxon>
        <taxon>Dreissena</taxon>
    </lineage>
</organism>
<evidence type="ECO:0000313" key="2">
    <source>
        <dbReference type="EMBL" id="KAH3788260.1"/>
    </source>
</evidence>
<comment type="caution">
    <text evidence="2">The sequence shown here is derived from an EMBL/GenBank/DDBJ whole genome shotgun (WGS) entry which is preliminary data.</text>
</comment>
<keyword evidence="3" id="KW-1185">Reference proteome</keyword>
<evidence type="ECO:0000256" key="1">
    <source>
        <dbReference type="SAM" id="MobiDB-lite"/>
    </source>
</evidence>
<proteinExistence type="predicted"/>
<protein>
    <submittedName>
        <fullName evidence="2">Uncharacterized protein</fullName>
    </submittedName>
</protein>
<dbReference type="AlphaFoldDB" id="A0A9D4EX00"/>
<gene>
    <name evidence="2" type="ORF">DPMN_166395</name>
</gene>
<dbReference type="EMBL" id="JAIWYP010000008">
    <property type="protein sequence ID" value="KAH3788260.1"/>
    <property type="molecule type" value="Genomic_DNA"/>
</dbReference>
<dbReference type="Proteomes" id="UP000828390">
    <property type="component" value="Unassembled WGS sequence"/>
</dbReference>
<evidence type="ECO:0000313" key="3">
    <source>
        <dbReference type="Proteomes" id="UP000828390"/>
    </source>
</evidence>